<gene>
    <name evidence="4" type="ORF">BDW47DRAFT_129903</name>
</gene>
<dbReference type="SUPFAM" id="SSF55486">
    <property type="entry name" value="Metalloproteases ('zincins'), catalytic domain"/>
    <property type="match status" value="1"/>
</dbReference>
<dbReference type="GO" id="GO:0006508">
    <property type="term" value="P:proteolysis"/>
    <property type="evidence" value="ECO:0007669"/>
    <property type="project" value="InterPro"/>
</dbReference>
<keyword evidence="2" id="KW-0862">Zinc</keyword>
<dbReference type="Gene3D" id="3.40.390.10">
    <property type="entry name" value="Collagenase (Catalytic Domain)"/>
    <property type="match status" value="1"/>
</dbReference>
<feature type="chain" id="PRO_5014129593" evidence="3">
    <location>
        <begin position="22"/>
        <end position="298"/>
    </location>
</feature>
<reference evidence="4 5" key="1">
    <citation type="submission" date="2017-12" db="EMBL/GenBank/DDBJ databases">
        <authorList>
            <consortium name="DOE Joint Genome Institute"/>
            <person name="Haridas S."/>
            <person name="Kjaerbolling I."/>
            <person name="Vesth T.C."/>
            <person name="Frisvad J.C."/>
            <person name="Nybo J.L."/>
            <person name="Theobald S."/>
            <person name="Kuo A."/>
            <person name="Bowyer P."/>
            <person name="Matsuda Y."/>
            <person name="Mondo S."/>
            <person name="Lyhne E.K."/>
            <person name="Kogle M.E."/>
            <person name="Clum A."/>
            <person name="Lipzen A."/>
            <person name="Salamov A."/>
            <person name="Ngan C.Y."/>
            <person name="Daum C."/>
            <person name="Chiniquy J."/>
            <person name="Barry K."/>
            <person name="LaButti K."/>
            <person name="Simmons B.A."/>
            <person name="Magnuson J.K."/>
            <person name="Mortensen U.H."/>
            <person name="Larsen T.O."/>
            <person name="Grigoriev I.V."/>
            <person name="Baker S.E."/>
            <person name="Andersen M.R."/>
            <person name="Nordberg H.P."/>
            <person name="Cantor M.N."/>
            <person name="Hua S.X."/>
        </authorList>
    </citation>
    <scope>NUCLEOTIDE SEQUENCE [LARGE SCALE GENOMIC DNA]</scope>
    <source>
        <strain evidence="4 5">CBS 102.13</strain>
    </source>
</reference>
<feature type="binding site" evidence="2">
    <location>
        <position position="221"/>
    </location>
    <ligand>
        <name>Zn(2+)</name>
        <dbReference type="ChEBI" id="CHEBI:29105"/>
        <note>catalytic</note>
    </ligand>
</feature>
<comment type="cofactor">
    <cofactor evidence="2">
        <name>Zn(2+)</name>
        <dbReference type="ChEBI" id="CHEBI:29105"/>
    </cofactor>
    <text evidence="2">Binds 1 zinc ion per subunit.</text>
</comment>
<sequence length="298" mass="33758">MQVKSAFSALVFCAILTPTWAGWSIDRSCGPVTGNIEKAIKNIMKWPAEVTKSLGKDKDVNEFAARLFNTADFEYVKDIISKIGAQSAMGNSQVDDPIIYCTQDRLEERIRASNQEKYYYDTLGKFTVDKDTYEGCEDKDTFGYTTAFWEKTKSGKGQTTMQLCPKYLKDIGQTPILDGKGKPQNKKLHDSYEKLKMMHGTDIHINDFAGLELTLFHEFVHTPKVRPKPQIMDHGYFWNDATGLSKDKALDNAESYALLALGTWLINQRAAHIQSDGTIEWLEDELAMKKRTAQPWTA</sequence>
<evidence type="ECO:0000313" key="4">
    <source>
        <dbReference type="EMBL" id="PLB33481.1"/>
    </source>
</evidence>
<dbReference type="OrthoDB" id="4521902at2759"/>
<evidence type="ECO:0000256" key="3">
    <source>
        <dbReference type="SAM" id="SignalP"/>
    </source>
</evidence>
<protein>
    <submittedName>
        <fullName evidence="4">Uncharacterized protein</fullName>
    </submittedName>
</protein>
<dbReference type="GeneID" id="36524200"/>
<dbReference type="InterPro" id="IPR024079">
    <property type="entry name" value="MetalloPept_cat_dom_sf"/>
</dbReference>
<feature type="active site" evidence="1">
    <location>
        <position position="218"/>
    </location>
</feature>
<evidence type="ECO:0000313" key="5">
    <source>
        <dbReference type="Proteomes" id="UP000234585"/>
    </source>
</evidence>
<dbReference type="GO" id="GO:0004222">
    <property type="term" value="F:metalloendopeptidase activity"/>
    <property type="evidence" value="ECO:0007669"/>
    <property type="project" value="InterPro"/>
</dbReference>
<evidence type="ECO:0000256" key="2">
    <source>
        <dbReference type="PIRSR" id="PIRSR601384-2"/>
    </source>
</evidence>
<dbReference type="RefSeq" id="XP_024667493.1">
    <property type="nucleotide sequence ID" value="XM_024817040.1"/>
</dbReference>
<keyword evidence="2" id="KW-0479">Metal-binding</keyword>
<accession>A0A2I2EYM3</accession>
<dbReference type="EMBL" id="KZ559206">
    <property type="protein sequence ID" value="PLB33481.1"/>
    <property type="molecule type" value="Genomic_DNA"/>
</dbReference>
<feature type="binding site" evidence="2">
    <location>
        <position position="233"/>
    </location>
    <ligand>
        <name>Zn(2+)</name>
        <dbReference type="ChEBI" id="CHEBI:29105"/>
        <note>catalytic</note>
    </ligand>
</feature>
<organism evidence="4 5">
    <name type="scientific">Aspergillus candidus</name>
    <dbReference type="NCBI Taxonomy" id="41067"/>
    <lineage>
        <taxon>Eukaryota</taxon>
        <taxon>Fungi</taxon>
        <taxon>Dikarya</taxon>
        <taxon>Ascomycota</taxon>
        <taxon>Pezizomycotina</taxon>
        <taxon>Eurotiomycetes</taxon>
        <taxon>Eurotiomycetidae</taxon>
        <taxon>Eurotiales</taxon>
        <taxon>Aspergillaceae</taxon>
        <taxon>Aspergillus</taxon>
        <taxon>Aspergillus subgen. Circumdati</taxon>
    </lineage>
</organism>
<feature type="binding site" evidence="2">
    <location>
        <position position="217"/>
    </location>
    <ligand>
        <name>Zn(2+)</name>
        <dbReference type="ChEBI" id="CHEBI:29105"/>
        <note>catalytic</note>
    </ligand>
</feature>
<dbReference type="AlphaFoldDB" id="A0A2I2EYM3"/>
<evidence type="ECO:0000256" key="1">
    <source>
        <dbReference type="PIRSR" id="PIRSR601384-1"/>
    </source>
</evidence>
<dbReference type="InterPro" id="IPR001384">
    <property type="entry name" value="Peptidase_M35"/>
</dbReference>
<dbReference type="GO" id="GO:0046872">
    <property type="term" value="F:metal ion binding"/>
    <property type="evidence" value="ECO:0007669"/>
    <property type="project" value="UniProtKB-KW"/>
</dbReference>
<keyword evidence="3" id="KW-0732">Signal</keyword>
<proteinExistence type="predicted"/>
<name>A0A2I2EYM3_ASPCN</name>
<dbReference type="Pfam" id="PF02102">
    <property type="entry name" value="Peptidase_M35"/>
    <property type="match status" value="1"/>
</dbReference>
<keyword evidence="5" id="KW-1185">Reference proteome</keyword>
<feature type="signal peptide" evidence="3">
    <location>
        <begin position="1"/>
        <end position="21"/>
    </location>
</feature>
<dbReference type="Proteomes" id="UP000234585">
    <property type="component" value="Unassembled WGS sequence"/>
</dbReference>